<dbReference type="SUPFAM" id="SSF55979">
    <property type="entry name" value="DNA clamp"/>
    <property type="match status" value="1"/>
</dbReference>
<accession>A0A481Z5M9</accession>
<gene>
    <name evidence="1" type="ORF">LCPAC103_00610</name>
</gene>
<sequence length="335" mass="37260">MEHPDSDIFQLGDQYSEDYEYLEFSSKASDLLVTTDPEASFLAEFHSGYIFRMLIEYIRDTNTNGNFIITEEGITYTQADGPERLLNDVVIYAYELTKFEFQSKTGRIIVGVNANDLRNKAKSIRKKFCVTLYKESGQDFLCMQIHGQTNSGSSGNIIMIKQEHVPLIEPDLPRYQNLETKPNCTIAADLFAEYCSLMKDAAVGKVTISGYPNGMVMLGRTEDGRIGQISDFGILPEKKEEENGIPANLDISKMSITKAAVTPRFIVEEDIPIASEAIHSVTVDVATIKALARLNSITPGGTVKVYFERKTPVKLICHIGTFGKLVVILMGIDPD</sequence>
<dbReference type="InterPro" id="IPR046938">
    <property type="entry name" value="DNA_clamp_sf"/>
</dbReference>
<proteinExistence type="predicted"/>
<evidence type="ECO:0000313" key="1">
    <source>
        <dbReference type="EMBL" id="QBK90380.1"/>
    </source>
</evidence>
<reference evidence="1" key="1">
    <citation type="journal article" date="2019" name="MBio">
        <title>Virus Genomes from Deep Sea Sediments Expand the Ocean Megavirome and Support Independent Origins of Viral Gigantism.</title>
        <authorList>
            <person name="Backstrom D."/>
            <person name="Yutin N."/>
            <person name="Jorgensen S.L."/>
            <person name="Dharamshi J."/>
            <person name="Homa F."/>
            <person name="Zaremba-Niedwiedzka K."/>
            <person name="Spang A."/>
            <person name="Wolf Y.I."/>
            <person name="Koonin E.V."/>
            <person name="Ettema T.J."/>
        </authorList>
    </citation>
    <scope>NUCLEOTIDE SEQUENCE</scope>
</reference>
<organism evidence="1">
    <name type="scientific">Pithovirus LCPAC103</name>
    <dbReference type="NCBI Taxonomy" id="2506588"/>
    <lineage>
        <taxon>Viruses</taxon>
        <taxon>Pithoviruses</taxon>
    </lineage>
</organism>
<protein>
    <submittedName>
        <fullName evidence="1">Proliferating cell nuclear antigen</fullName>
    </submittedName>
</protein>
<dbReference type="EMBL" id="MK500480">
    <property type="protein sequence ID" value="QBK90380.1"/>
    <property type="molecule type" value="Genomic_DNA"/>
</dbReference>
<dbReference type="Gene3D" id="3.70.10.10">
    <property type="match status" value="1"/>
</dbReference>
<name>A0A481Z5M9_9VIRU</name>